<feature type="transmembrane region" description="Helical" evidence="10">
    <location>
        <begin position="471"/>
        <end position="493"/>
    </location>
</feature>
<feature type="transmembrane region" description="Helical" evidence="10">
    <location>
        <begin position="87"/>
        <end position="106"/>
    </location>
</feature>
<dbReference type="InterPro" id="IPR004268">
    <property type="entry name" value="MurJ"/>
</dbReference>
<evidence type="ECO:0000256" key="10">
    <source>
        <dbReference type="HAMAP-Rule" id="MF_02078"/>
    </source>
</evidence>
<dbReference type="AlphaFoldDB" id="A0A858PZI4"/>
<keyword evidence="5 10" id="KW-0573">Peptidoglycan synthesis</keyword>
<keyword evidence="6 10" id="KW-1133">Transmembrane helix</keyword>
<gene>
    <name evidence="10 12" type="primary">murJ</name>
    <name evidence="12" type="ORF">ANPL_04635</name>
</gene>
<evidence type="ECO:0000256" key="8">
    <source>
        <dbReference type="ARBA" id="ARBA00060041"/>
    </source>
</evidence>
<feature type="transmembrane region" description="Helical" evidence="10">
    <location>
        <begin position="47"/>
        <end position="66"/>
    </location>
</feature>
<evidence type="ECO:0000256" key="4">
    <source>
        <dbReference type="ARBA" id="ARBA00022960"/>
    </source>
</evidence>
<dbReference type="GO" id="GO:0034204">
    <property type="term" value="P:lipid translocation"/>
    <property type="evidence" value="ECO:0007669"/>
    <property type="project" value="TreeGrafter"/>
</dbReference>
<feature type="transmembrane region" description="Helical" evidence="10">
    <location>
        <begin position="434"/>
        <end position="459"/>
    </location>
</feature>
<dbReference type="InterPro" id="IPR051050">
    <property type="entry name" value="Lipid_II_flippase_MurJ/MviN"/>
</dbReference>
<feature type="transmembrane region" description="Helical" evidence="10">
    <location>
        <begin position="183"/>
        <end position="202"/>
    </location>
</feature>
<comment type="function">
    <text evidence="8 10 11">Involved in peptidoglycan biosynthesis. Transports lipid-linked peptidoglycan precursors from the inner to the outer leaflet of the cytoplasmic membrane.</text>
</comment>
<protein>
    <recommendedName>
        <fullName evidence="10">Probable lipid II flippase MurJ</fullName>
    </recommendedName>
</protein>
<sequence length="502" mass="55096">MLGKIFTFSFVTLLSRILGLARDMLIAYTLGAQGLSDVFLAAFRLPALFRTYFSEGVLSMSFVPIYSKKLQDTQEAQRFADQVFTGLLVFLLLLCFLLFVFTPKFLSVFAPGFLGSTYKFGLTVELVRIMLPYMLFVAITSVIGGILQTHQCFYITALVPVILNVCMIVSALCPHWSLPVYNFSVGVSCAGVIQFGMALYAVKRRNISVKLVRPRVDEEMRVFLKRSGMSLLSGCASQLSVWVNTIFASAIPGAITYFYYSDRVNQLPQSLVGISMSVVLMPTIAKLARGDDTRKMIEKQNQALDLGLTLIVPSAAVLIAMAEPVLLALLHYGQFDYWAVGNTAPILSVLATTLPAYVVCKILLMFFYARGEFGIPAIFAVASLCASGAVSYVMMRFWGSVGIAVGSAVGTWLNAIFLMIYLRARNLYEFSDVLINKLSFVFLSATIMVVVLGMCSAILAPYLFQGALIKIVVIVLLLAVGVAVYLFTLCGIFRQQISVGDI</sequence>
<dbReference type="KEGG" id="aplt:ANPL_04635"/>
<keyword evidence="10 11" id="KW-0961">Cell wall biogenesis/degradation</keyword>
<dbReference type="RefSeq" id="WP_169193558.1">
    <property type="nucleotide sequence ID" value="NZ_CP046391.1"/>
</dbReference>
<dbReference type="PANTHER" id="PTHR47019">
    <property type="entry name" value="LIPID II FLIPPASE MURJ"/>
    <property type="match status" value="1"/>
</dbReference>
<evidence type="ECO:0000256" key="5">
    <source>
        <dbReference type="ARBA" id="ARBA00022984"/>
    </source>
</evidence>
<evidence type="ECO:0000256" key="6">
    <source>
        <dbReference type="ARBA" id="ARBA00022989"/>
    </source>
</evidence>
<feature type="transmembrane region" description="Helical" evidence="10">
    <location>
        <begin position="266"/>
        <end position="285"/>
    </location>
</feature>
<feature type="transmembrane region" description="Helical" evidence="10">
    <location>
        <begin position="401"/>
        <end position="422"/>
    </location>
</feature>
<keyword evidence="2 10" id="KW-1003">Cell membrane</keyword>
<keyword evidence="13" id="KW-1185">Reference proteome</keyword>
<keyword evidence="4 10" id="KW-0133">Cell shape</keyword>
<dbReference type="EMBL" id="CP046391">
    <property type="protein sequence ID" value="QJC27970.1"/>
    <property type="molecule type" value="Genomic_DNA"/>
</dbReference>
<comment type="pathway">
    <text evidence="10">Cell wall biogenesis; peptidoglycan biosynthesis.</text>
</comment>
<name>A0A858PZI4_9RICK</name>
<keyword evidence="10" id="KW-0997">Cell inner membrane</keyword>
<evidence type="ECO:0000313" key="13">
    <source>
        <dbReference type="Proteomes" id="UP000500930"/>
    </source>
</evidence>
<dbReference type="PIRSF" id="PIRSF002869">
    <property type="entry name" value="MviN"/>
    <property type="match status" value="1"/>
</dbReference>
<dbReference type="NCBIfam" id="TIGR01695">
    <property type="entry name" value="murJ_mviN"/>
    <property type="match status" value="1"/>
</dbReference>
<dbReference type="UniPathway" id="UPA00219"/>
<keyword evidence="10 11" id="KW-0813">Transport</keyword>
<dbReference type="PANTHER" id="PTHR47019:SF1">
    <property type="entry name" value="LIPID II FLIPPASE MURJ"/>
    <property type="match status" value="1"/>
</dbReference>
<dbReference type="GO" id="GO:0008360">
    <property type="term" value="P:regulation of cell shape"/>
    <property type="evidence" value="ECO:0007669"/>
    <property type="project" value="UniProtKB-UniRule"/>
</dbReference>
<dbReference type="HAMAP" id="MF_02078">
    <property type="entry name" value="MurJ_MviN"/>
    <property type="match status" value="1"/>
</dbReference>
<evidence type="ECO:0000313" key="12">
    <source>
        <dbReference type="EMBL" id="QJC27970.1"/>
    </source>
</evidence>
<dbReference type="PRINTS" id="PR01806">
    <property type="entry name" value="VIRFACTRMVIN"/>
</dbReference>
<feature type="transmembrane region" description="Helical" evidence="10">
    <location>
        <begin position="306"/>
        <end position="332"/>
    </location>
</feature>
<feature type="transmembrane region" description="Helical" evidence="10">
    <location>
        <begin position="239"/>
        <end position="260"/>
    </location>
</feature>
<dbReference type="Pfam" id="PF03023">
    <property type="entry name" value="MurJ"/>
    <property type="match status" value="1"/>
</dbReference>
<feature type="transmembrane region" description="Helical" evidence="10">
    <location>
        <begin position="126"/>
        <end position="147"/>
    </location>
</feature>
<reference evidence="12 13" key="1">
    <citation type="journal article" date="2020" name="Pathogens">
        <title>First Whole Genome Sequence of Anaplasma platys, an Obligate Intracellular Rickettsial Pathogen of Dogs.</title>
        <authorList>
            <person name="Llanes A."/>
            <person name="Rajeev S."/>
        </authorList>
    </citation>
    <scope>NUCLEOTIDE SEQUENCE [LARGE SCALE GENOMIC DNA]</scope>
    <source>
        <strain evidence="12 13">S3</strain>
    </source>
</reference>
<dbReference type="CDD" id="cd13123">
    <property type="entry name" value="MATE_MurJ_like"/>
    <property type="match status" value="1"/>
</dbReference>
<dbReference type="GO" id="GO:0071555">
    <property type="term" value="P:cell wall organization"/>
    <property type="evidence" value="ECO:0007669"/>
    <property type="project" value="UniProtKB-UniRule"/>
</dbReference>
<feature type="transmembrane region" description="Helical" evidence="10">
    <location>
        <begin position="344"/>
        <end position="368"/>
    </location>
</feature>
<organism evidence="12 13">
    <name type="scientific">Anaplasma platys</name>
    <dbReference type="NCBI Taxonomy" id="949"/>
    <lineage>
        <taxon>Bacteria</taxon>
        <taxon>Pseudomonadati</taxon>
        <taxon>Pseudomonadota</taxon>
        <taxon>Alphaproteobacteria</taxon>
        <taxon>Rickettsiales</taxon>
        <taxon>Anaplasmataceae</taxon>
        <taxon>Anaplasma</taxon>
    </lineage>
</organism>
<feature type="transmembrane region" description="Helical" evidence="10">
    <location>
        <begin position="154"/>
        <end position="177"/>
    </location>
</feature>
<comment type="similarity">
    <text evidence="9 10 11">Belongs to the MurJ/MviN family.</text>
</comment>
<feature type="transmembrane region" description="Helical" evidence="10">
    <location>
        <begin position="375"/>
        <end position="395"/>
    </location>
</feature>
<comment type="subcellular location">
    <subcellularLocation>
        <location evidence="10">Cell inner membrane</location>
        <topology evidence="10">Multi-pass membrane protein</topology>
    </subcellularLocation>
    <subcellularLocation>
        <location evidence="1">Cell membrane</location>
        <topology evidence="1">Multi-pass membrane protein</topology>
    </subcellularLocation>
</comment>
<accession>A0A858PZI4</accession>
<evidence type="ECO:0000256" key="1">
    <source>
        <dbReference type="ARBA" id="ARBA00004651"/>
    </source>
</evidence>
<evidence type="ECO:0000256" key="7">
    <source>
        <dbReference type="ARBA" id="ARBA00023136"/>
    </source>
</evidence>
<evidence type="ECO:0000256" key="11">
    <source>
        <dbReference type="PIRNR" id="PIRNR002869"/>
    </source>
</evidence>
<dbReference type="GO" id="GO:0005886">
    <property type="term" value="C:plasma membrane"/>
    <property type="evidence" value="ECO:0007669"/>
    <property type="project" value="UniProtKB-SubCell"/>
</dbReference>
<evidence type="ECO:0000256" key="2">
    <source>
        <dbReference type="ARBA" id="ARBA00022475"/>
    </source>
</evidence>
<evidence type="ECO:0000256" key="3">
    <source>
        <dbReference type="ARBA" id="ARBA00022692"/>
    </source>
</evidence>
<dbReference type="GO" id="GO:0015648">
    <property type="term" value="F:lipid-linked peptidoglycan transporter activity"/>
    <property type="evidence" value="ECO:0007669"/>
    <property type="project" value="UniProtKB-UniRule"/>
</dbReference>
<keyword evidence="3 10" id="KW-0812">Transmembrane</keyword>
<evidence type="ECO:0000256" key="9">
    <source>
        <dbReference type="ARBA" id="ARBA00061532"/>
    </source>
</evidence>
<dbReference type="GO" id="GO:0009252">
    <property type="term" value="P:peptidoglycan biosynthetic process"/>
    <property type="evidence" value="ECO:0007669"/>
    <property type="project" value="UniProtKB-UniRule"/>
</dbReference>
<dbReference type="Proteomes" id="UP000500930">
    <property type="component" value="Chromosome"/>
</dbReference>
<proteinExistence type="inferred from homology"/>
<keyword evidence="7 10" id="KW-0472">Membrane</keyword>